<reference evidence="2 3" key="1">
    <citation type="submission" date="2015-05" db="EMBL/GenBank/DDBJ databases">
        <title>Genome assembly of Archangium gephyra DSM 2261.</title>
        <authorList>
            <person name="Sharma G."/>
            <person name="Subramanian S."/>
        </authorList>
    </citation>
    <scope>NUCLEOTIDE SEQUENCE [LARGE SCALE GENOMIC DNA]</scope>
    <source>
        <strain evidence="2 3">DSM 2261</strain>
    </source>
</reference>
<evidence type="ECO:0000259" key="1">
    <source>
        <dbReference type="Pfam" id="PF05048"/>
    </source>
</evidence>
<gene>
    <name evidence="2" type="ORF">AA314_07997</name>
</gene>
<accession>A0AAC8QF81</accession>
<dbReference type="InterPro" id="IPR011050">
    <property type="entry name" value="Pectin_lyase_fold/virulence"/>
</dbReference>
<dbReference type="RefSeq" id="WP_147332906.1">
    <property type="nucleotide sequence ID" value="NZ_CP011509.1"/>
</dbReference>
<dbReference type="AlphaFoldDB" id="A0AAC8QF81"/>
<evidence type="ECO:0000313" key="2">
    <source>
        <dbReference type="EMBL" id="AKJ06371.1"/>
    </source>
</evidence>
<dbReference type="EMBL" id="CP011509">
    <property type="protein sequence ID" value="AKJ06371.1"/>
    <property type="molecule type" value="Genomic_DNA"/>
</dbReference>
<dbReference type="InterPro" id="IPR007742">
    <property type="entry name" value="NosD_dom"/>
</dbReference>
<protein>
    <recommendedName>
        <fullName evidence="1">Periplasmic copper-binding protein NosD beta helix domain-containing protein</fullName>
    </recommendedName>
</protein>
<sequence>MTVPEQPQPAPVPMSLRVPVPEALRDSGAVAVVSRLHESRPAQESVTALAVGAREFEVDATPGEVLAVSLLDPAGALSEAAMVRAGASVWPMKQSQPRTLRVPQDYPNIQAAVDAARAGDTVLVKSGTYFETVRLKSGIQLLGSGARWTILDGGGAPVKLIDFSGASNVVVAGFTFQNVGTGNVCDAMDVMDCGGTWYSAAVYADGHTEQGQAPTSALLMHNIFRHNSIGAMLYFHARAVVRNNLFVGNTHGFVANHFQDVALVANNVFWENTREAIVNQAAYLDILNNVVARSEIGIWHAHIQTGRIRCNLFFENGVNGADIHLVPPRFEIGTDGNVELDPRFVSSDSGNFHPAGDSPLIDAGCFEGLDQNGTREDRGAYGGPLGSWQ</sequence>
<dbReference type="InterPro" id="IPR012334">
    <property type="entry name" value="Pectin_lyas_fold"/>
</dbReference>
<organism evidence="2 3">
    <name type="scientific">Archangium gephyra</name>
    <dbReference type="NCBI Taxonomy" id="48"/>
    <lineage>
        <taxon>Bacteria</taxon>
        <taxon>Pseudomonadati</taxon>
        <taxon>Myxococcota</taxon>
        <taxon>Myxococcia</taxon>
        <taxon>Myxococcales</taxon>
        <taxon>Cystobacterineae</taxon>
        <taxon>Archangiaceae</taxon>
        <taxon>Archangium</taxon>
    </lineage>
</organism>
<dbReference type="SUPFAM" id="SSF51126">
    <property type="entry name" value="Pectin lyase-like"/>
    <property type="match status" value="1"/>
</dbReference>
<feature type="domain" description="Periplasmic copper-binding protein NosD beta helix" evidence="1">
    <location>
        <begin position="209"/>
        <end position="320"/>
    </location>
</feature>
<dbReference type="Proteomes" id="UP000035579">
    <property type="component" value="Chromosome"/>
</dbReference>
<dbReference type="Pfam" id="PF05048">
    <property type="entry name" value="NosD"/>
    <property type="match status" value="1"/>
</dbReference>
<proteinExistence type="predicted"/>
<dbReference type="KEGG" id="age:AA314_07997"/>
<name>A0AAC8QF81_9BACT</name>
<evidence type="ECO:0000313" key="3">
    <source>
        <dbReference type="Proteomes" id="UP000035579"/>
    </source>
</evidence>
<dbReference type="Gene3D" id="2.160.20.10">
    <property type="entry name" value="Single-stranded right-handed beta-helix, Pectin lyase-like"/>
    <property type="match status" value="1"/>
</dbReference>